<dbReference type="AlphaFoldDB" id="A0AAD3XHD4"/>
<gene>
    <name evidence="1" type="ORF">Nepgr_006459</name>
</gene>
<comment type="caution">
    <text evidence="1">The sequence shown here is derived from an EMBL/GenBank/DDBJ whole genome shotgun (WGS) entry which is preliminary data.</text>
</comment>
<reference evidence="1" key="1">
    <citation type="submission" date="2023-05" db="EMBL/GenBank/DDBJ databases">
        <title>Nepenthes gracilis genome sequencing.</title>
        <authorList>
            <person name="Fukushima K."/>
        </authorList>
    </citation>
    <scope>NUCLEOTIDE SEQUENCE</scope>
    <source>
        <strain evidence="1">SING2019-196</strain>
    </source>
</reference>
<dbReference type="EMBL" id="BSYO01000005">
    <property type="protein sequence ID" value="GMH04619.1"/>
    <property type="molecule type" value="Genomic_DNA"/>
</dbReference>
<keyword evidence="2" id="KW-1185">Reference proteome</keyword>
<accession>A0AAD3XHD4</accession>
<name>A0AAD3XHD4_NEPGR</name>
<evidence type="ECO:0000313" key="1">
    <source>
        <dbReference type="EMBL" id="GMH04619.1"/>
    </source>
</evidence>
<sequence length="108" mass="12351">MHLQKTAILKVCPRRVNVPIDWILLLTGQRSVDWLTVHLKLFLSPYLYSAQKHCLKIIREAAHFKYLSDTNGHETNDDSYIDESTESTSAAPDMPICLTARITVPEKK</sequence>
<protein>
    <submittedName>
        <fullName evidence="1">Uncharacterized protein</fullName>
    </submittedName>
</protein>
<proteinExistence type="predicted"/>
<organism evidence="1 2">
    <name type="scientific">Nepenthes gracilis</name>
    <name type="common">Slender pitcher plant</name>
    <dbReference type="NCBI Taxonomy" id="150966"/>
    <lineage>
        <taxon>Eukaryota</taxon>
        <taxon>Viridiplantae</taxon>
        <taxon>Streptophyta</taxon>
        <taxon>Embryophyta</taxon>
        <taxon>Tracheophyta</taxon>
        <taxon>Spermatophyta</taxon>
        <taxon>Magnoliopsida</taxon>
        <taxon>eudicotyledons</taxon>
        <taxon>Gunneridae</taxon>
        <taxon>Pentapetalae</taxon>
        <taxon>Caryophyllales</taxon>
        <taxon>Nepenthaceae</taxon>
        <taxon>Nepenthes</taxon>
    </lineage>
</organism>
<dbReference type="Proteomes" id="UP001279734">
    <property type="component" value="Unassembled WGS sequence"/>
</dbReference>
<evidence type="ECO:0000313" key="2">
    <source>
        <dbReference type="Proteomes" id="UP001279734"/>
    </source>
</evidence>